<dbReference type="PANTHER" id="PTHR44591:SF3">
    <property type="entry name" value="RESPONSE REGULATORY DOMAIN-CONTAINING PROTEIN"/>
    <property type="match status" value="1"/>
</dbReference>
<dbReference type="Gene3D" id="3.40.50.2300">
    <property type="match status" value="1"/>
</dbReference>
<dbReference type="RefSeq" id="WP_200971715.1">
    <property type="nucleotide sequence ID" value="NZ_CP065592.1"/>
</dbReference>
<dbReference type="SUPFAM" id="SSF52172">
    <property type="entry name" value="CheY-like"/>
    <property type="match status" value="1"/>
</dbReference>
<protein>
    <submittedName>
        <fullName evidence="4">Response regulator</fullName>
    </submittedName>
</protein>
<sequence length="177" mass="19575">MLNILIVEDEPLLARTLKQLVELNPRYIVTAVADDVDSAIAAVEDRRPDLALVDLQLARGSTGFSVAAKLAEMDIACLFTSGKAPPFPMPDLALGCLAKPFAEEDLVRALKTAEDLIRGRERLRPSLPAALSLYKAEEPLPAPGDEWVPDVPDRRPLWVRIRKLFQRFRTPKSALPV</sequence>
<organism evidence="4 5">
    <name type="scientific">Allosphingosinicella flava</name>
    <dbReference type="NCBI Taxonomy" id="2771430"/>
    <lineage>
        <taxon>Bacteria</taxon>
        <taxon>Pseudomonadati</taxon>
        <taxon>Pseudomonadota</taxon>
        <taxon>Alphaproteobacteria</taxon>
        <taxon>Sphingomonadales</taxon>
        <taxon>Sphingomonadaceae</taxon>
        <taxon>Allosphingosinicella</taxon>
    </lineage>
</organism>
<dbReference type="InterPro" id="IPR050595">
    <property type="entry name" value="Bact_response_regulator"/>
</dbReference>
<dbReference type="PANTHER" id="PTHR44591">
    <property type="entry name" value="STRESS RESPONSE REGULATOR PROTEIN 1"/>
    <property type="match status" value="1"/>
</dbReference>
<reference evidence="4" key="1">
    <citation type="submission" date="2020-11" db="EMBL/GenBank/DDBJ databases">
        <title>Genome seq and assembly of Sphingosinicella sp.</title>
        <authorList>
            <person name="Chhetri G."/>
        </authorList>
    </citation>
    <scope>NUCLEOTIDE SEQUENCE [LARGE SCALE GENOMIC DNA]</scope>
    <source>
        <strain evidence="4">UDD2</strain>
    </source>
</reference>
<dbReference type="InterPro" id="IPR011006">
    <property type="entry name" value="CheY-like_superfamily"/>
</dbReference>
<evidence type="ECO:0000313" key="5">
    <source>
        <dbReference type="Proteomes" id="UP000594873"/>
    </source>
</evidence>
<name>A0A7T2GJK4_9SPHN</name>
<feature type="modified residue" description="4-aspartylphosphate" evidence="2">
    <location>
        <position position="54"/>
    </location>
</feature>
<evidence type="ECO:0000256" key="2">
    <source>
        <dbReference type="PROSITE-ProRule" id="PRU00169"/>
    </source>
</evidence>
<dbReference type="Proteomes" id="UP000594873">
    <property type="component" value="Chromosome"/>
</dbReference>
<dbReference type="SMART" id="SM00448">
    <property type="entry name" value="REC"/>
    <property type="match status" value="1"/>
</dbReference>
<dbReference type="EMBL" id="CP065592">
    <property type="protein sequence ID" value="QPQ55039.1"/>
    <property type="molecule type" value="Genomic_DNA"/>
</dbReference>
<dbReference type="GO" id="GO:0000160">
    <property type="term" value="P:phosphorelay signal transduction system"/>
    <property type="evidence" value="ECO:0007669"/>
    <property type="project" value="InterPro"/>
</dbReference>
<feature type="domain" description="Response regulatory" evidence="3">
    <location>
        <begin position="3"/>
        <end position="114"/>
    </location>
</feature>
<evidence type="ECO:0000313" key="4">
    <source>
        <dbReference type="EMBL" id="QPQ55039.1"/>
    </source>
</evidence>
<proteinExistence type="predicted"/>
<keyword evidence="5" id="KW-1185">Reference proteome</keyword>
<dbReference type="Pfam" id="PF00072">
    <property type="entry name" value="Response_reg"/>
    <property type="match status" value="1"/>
</dbReference>
<dbReference type="KEGG" id="sflv:IC614_12190"/>
<gene>
    <name evidence="4" type="ORF">IC614_12190</name>
</gene>
<dbReference type="InterPro" id="IPR001789">
    <property type="entry name" value="Sig_transdc_resp-reg_receiver"/>
</dbReference>
<evidence type="ECO:0000256" key="1">
    <source>
        <dbReference type="ARBA" id="ARBA00022553"/>
    </source>
</evidence>
<keyword evidence="1 2" id="KW-0597">Phosphoprotein</keyword>
<dbReference type="AlphaFoldDB" id="A0A7T2GJK4"/>
<evidence type="ECO:0000259" key="3">
    <source>
        <dbReference type="PROSITE" id="PS50110"/>
    </source>
</evidence>
<accession>A0A7T2GJK4</accession>
<dbReference type="PROSITE" id="PS50110">
    <property type="entry name" value="RESPONSE_REGULATORY"/>
    <property type="match status" value="1"/>
</dbReference>